<feature type="non-terminal residue" evidence="1">
    <location>
        <position position="1"/>
    </location>
</feature>
<evidence type="ECO:0000313" key="2">
    <source>
        <dbReference type="Proteomes" id="UP000805193"/>
    </source>
</evidence>
<reference evidence="1 2" key="1">
    <citation type="journal article" date="2020" name="Cell">
        <title>Large-Scale Comparative Analyses of Tick Genomes Elucidate Their Genetic Diversity and Vector Capacities.</title>
        <authorList>
            <consortium name="Tick Genome and Microbiome Consortium (TIGMIC)"/>
            <person name="Jia N."/>
            <person name="Wang J."/>
            <person name="Shi W."/>
            <person name="Du L."/>
            <person name="Sun Y."/>
            <person name="Zhan W."/>
            <person name="Jiang J.F."/>
            <person name="Wang Q."/>
            <person name="Zhang B."/>
            <person name="Ji P."/>
            <person name="Bell-Sakyi L."/>
            <person name="Cui X.M."/>
            <person name="Yuan T.T."/>
            <person name="Jiang B.G."/>
            <person name="Yang W.F."/>
            <person name="Lam T.T."/>
            <person name="Chang Q.C."/>
            <person name="Ding S.J."/>
            <person name="Wang X.J."/>
            <person name="Zhu J.G."/>
            <person name="Ruan X.D."/>
            <person name="Zhao L."/>
            <person name="Wei J.T."/>
            <person name="Ye R.Z."/>
            <person name="Que T.C."/>
            <person name="Du C.H."/>
            <person name="Zhou Y.H."/>
            <person name="Cheng J.X."/>
            <person name="Dai P.F."/>
            <person name="Guo W.B."/>
            <person name="Han X.H."/>
            <person name="Huang E.J."/>
            <person name="Li L.F."/>
            <person name="Wei W."/>
            <person name="Gao Y.C."/>
            <person name="Liu J.Z."/>
            <person name="Shao H.Z."/>
            <person name="Wang X."/>
            <person name="Wang C.C."/>
            <person name="Yang T.C."/>
            <person name="Huo Q.B."/>
            <person name="Li W."/>
            <person name="Chen H.Y."/>
            <person name="Chen S.E."/>
            <person name="Zhou L.G."/>
            <person name="Ni X.B."/>
            <person name="Tian J.H."/>
            <person name="Sheng Y."/>
            <person name="Liu T."/>
            <person name="Pan Y.S."/>
            <person name="Xia L.Y."/>
            <person name="Li J."/>
            <person name="Zhao F."/>
            <person name="Cao W.C."/>
        </authorList>
    </citation>
    <scope>NUCLEOTIDE SEQUENCE [LARGE SCALE GENOMIC DNA]</scope>
    <source>
        <strain evidence="1">Iper-2018</strain>
    </source>
</reference>
<comment type="caution">
    <text evidence="1">The sequence shown here is derived from an EMBL/GenBank/DDBJ whole genome shotgun (WGS) entry which is preliminary data.</text>
</comment>
<dbReference type="EMBL" id="JABSTQ010009343">
    <property type="protein sequence ID" value="KAG0430209.1"/>
    <property type="molecule type" value="Genomic_DNA"/>
</dbReference>
<name>A0AC60Q8F1_IXOPE</name>
<gene>
    <name evidence="1" type="ORF">HPB47_022895</name>
</gene>
<accession>A0AC60Q8F1</accession>
<organism evidence="1 2">
    <name type="scientific">Ixodes persulcatus</name>
    <name type="common">Taiga tick</name>
    <dbReference type="NCBI Taxonomy" id="34615"/>
    <lineage>
        <taxon>Eukaryota</taxon>
        <taxon>Metazoa</taxon>
        <taxon>Ecdysozoa</taxon>
        <taxon>Arthropoda</taxon>
        <taxon>Chelicerata</taxon>
        <taxon>Arachnida</taxon>
        <taxon>Acari</taxon>
        <taxon>Parasitiformes</taxon>
        <taxon>Ixodida</taxon>
        <taxon>Ixodoidea</taxon>
        <taxon>Ixodidae</taxon>
        <taxon>Ixodinae</taxon>
        <taxon>Ixodes</taxon>
    </lineage>
</organism>
<proteinExistence type="predicted"/>
<keyword evidence="2" id="KW-1185">Reference proteome</keyword>
<dbReference type="Proteomes" id="UP000805193">
    <property type="component" value="Unassembled WGS sequence"/>
</dbReference>
<evidence type="ECO:0000313" key="1">
    <source>
        <dbReference type="EMBL" id="KAG0430209.1"/>
    </source>
</evidence>
<protein>
    <submittedName>
        <fullName evidence="1">Uncharacterized protein</fullName>
    </submittedName>
</protein>
<sequence>GAERSAQGLIRGEDLTPGCPGQPRPPSLVSGGPTSVPPRCQTRRMAAGVRRLLSPAWITWAAASLCATFSCALGEEECLTDSRIQCYDCNSEQEPRCLDPFNHSVENRPVLRECQGCCVKIVKRHGKHDTEVRRTCTERLQINMFLVDHVCMYESGGGGHMCFCESDACNAAPRGPSASRPAVRIVLLLTTTALLVLLAPPTSWGARPRPPPRWTAARPVPRLLRTS</sequence>